<dbReference type="SUPFAM" id="SSF53474">
    <property type="entry name" value="alpha/beta-Hydrolases"/>
    <property type="match status" value="1"/>
</dbReference>
<dbReference type="eggNOG" id="KOG4569">
    <property type="taxonomic scope" value="Eukaryota"/>
</dbReference>
<reference evidence="3" key="1">
    <citation type="submission" date="2011-07" db="EMBL/GenBank/DDBJ databases">
        <authorList>
            <consortium name="Caenorhabditis brenneri Sequencing and Analysis Consortium"/>
            <person name="Wilson R.K."/>
        </authorList>
    </citation>
    <scope>NUCLEOTIDE SEQUENCE [LARGE SCALE GENOMIC DNA]</scope>
    <source>
        <strain evidence="3">PB2801</strain>
    </source>
</reference>
<dbReference type="PANTHER" id="PTHR45908:SF14">
    <property type="entry name" value="FUNGAL LIPASE-LIKE DOMAIN-CONTAINING PROTEIN"/>
    <property type="match status" value="1"/>
</dbReference>
<dbReference type="OrthoDB" id="426718at2759"/>
<evidence type="ECO:0000259" key="1">
    <source>
        <dbReference type="Pfam" id="PF01764"/>
    </source>
</evidence>
<evidence type="ECO:0000313" key="3">
    <source>
        <dbReference type="Proteomes" id="UP000008068"/>
    </source>
</evidence>
<accession>G0MM38</accession>
<dbReference type="InParanoid" id="G0MM38"/>
<gene>
    <name evidence="2" type="ORF">CAEBREN_06260</name>
</gene>
<name>G0MM38_CAEBE</name>
<evidence type="ECO:0000313" key="2">
    <source>
        <dbReference type="EMBL" id="EGT36635.1"/>
    </source>
</evidence>
<dbReference type="CDD" id="cd00519">
    <property type="entry name" value="Lipase_3"/>
    <property type="match status" value="1"/>
</dbReference>
<dbReference type="Gene3D" id="3.40.50.1820">
    <property type="entry name" value="alpha/beta hydrolase"/>
    <property type="match status" value="1"/>
</dbReference>
<dbReference type="GO" id="GO:0006629">
    <property type="term" value="P:lipid metabolic process"/>
    <property type="evidence" value="ECO:0007669"/>
    <property type="project" value="InterPro"/>
</dbReference>
<dbReference type="InterPro" id="IPR002921">
    <property type="entry name" value="Fungal_lipase-type"/>
</dbReference>
<dbReference type="AlphaFoldDB" id="G0MM38"/>
<sequence length="251" mass="28783">MKLYRRREVNCSTKYQNVTCTGYTACDTTKKVIAIVFRGANGENQVKDMTEKLNKFGLKSFFNATNGKILAFVYEYAMTLLNGGMKQDLIELKTKYPDYELWVNGHSLGSNIAWATASWIVDTGVYKPEDMKIIVTGAFRPGDYELASWMTETFPYNFHVLHRSDPVSYLPRYLPVFNTPAFWPKTEVWYNNSMEPGEPYHICQQADGDYCSEFMKSATAIDVDHQYYFNIDIDRWGADGCPKNISAYGQP</sequence>
<protein>
    <recommendedName>
        <fullName evidence="1">Fungal lipase-type domain-containing protein</fullName>
    </recommendedName>
</protein>
<dbReference type="Pfam" id="PF01764">
    <property type="entry name" value="Lipase_3"/>
    <property type="match status" value="1"/>
</dbReference>
<dbReference type="HOGENOM" id="CLU_032957_0_0_1"/>
<dbReference type="OMA" id="YTICKES"/>
<dbReference type="InterPro" id="IPR029058">
    <property type="entry name" value="AB_hydrolase_fold"/>
</dbReference>
<dbReference type="STRING" id="135651.G0MM38"/>
<dbReference type="PANTHER" id="PTHR45908">
    <property type="entry name" value="PROTEIN CBG11750-RELATED"/>
    <property type="match status" value="1"/>
</dbReference>
<organism evidence="3">
    <name type="scientific">Caenorhabditis brenneri</name>
    <name type="common">Nematode worm</name>
    <dbReference type="NCBI Taxonomy" id="135651"/>
    <lineage>
        <taxon>Eukaryota</taxon>
        <taxon>Metazoa</taxon>
        <taxon>Ecdysozoa</taxon>
        <taxon>Nematoda</taxon>
        <taxon>Chromadorea</taxon>
        <taxon>Rhabditida</taxon>
        <taxon>Rhabditina</taxon>
        <taxon>Rhabditomorpha</taxon>
        <taxon>Rhabditoidea</taxon>
        <taxon>Rhabditidae</taxon>
        <taxon>Peloderinae</taxon>
        <taxon>Caenorhabditis</taxon>
    </lineage>
</organism>
<keyword evidence="3" id="KW-1185">Reference proteome</keyword>
<feature type="domain" description="Fungal lipase-type" evidence="1">
    <location>
        <begin position="35"/>
        <end position="171"/>
    </location>
</feature>
<dbReference type="Proteomes" id="UP000008068">
    <property type="component" value="Unassembled WGS sequence"/>
</dbReference>
<proteinExistence type="predicted"/>
<dbReference type="EMBL" id="GL379801">
    <property type="protein sequence ID" value="EGT36635.1"/>
    <property type="molecule type" value="Genomic_DNA"/>
</dbReference>